<organism evidence="9 10">
    <name type="scientific">Pyrenophora seminiperda CCB06</name>
    <dbReference type="NCBI Taxonomy" id="1302712"/>
    <lineage>
        <taxon>Eukaryota</taxon>
        <taxon>Fungi</taxon>
        <taxon>Dikarya</taxon>
        <taxon>Ascomycota</taxon>
        <taxon>Pezizomycotina</taxon>
        <taxon>Dothideomycetes</taxon>
        <taxon>Pleosporomycetidae</taxon>
        <taxon>Pleosporales</taxon>
        <taxon>Pleosporineae</taxon>
        <taxon>Pleosporaceae</taxon>
        <taxon>Pyrenophora</taxon>
    </lineage>
</organism>
<sequence length="817" mass="89013">MFMSRLAMDVDGSVFARSAASLPSVVYDRGPLYLAIVVTLVLFALLIYSLRLYTRAKLLRSFRIDDGFMLLAALCAIGIFVTFTGAVELGVGKEYAGSSSSEDNAVKLGPWIWALNSFHVLGLGFVKLSAAFSLMSMTDTKCHPYLHISRSVVLIGFIIIVFWQSIEWFTSVLAQCLPLAAAWDSSYDGKASCMSLNESGDWALVNHLLNAISSIMLLLFALASAIGSKFKIWTELYLLISACLGLFGCTAAIIQTNLVITSWAKIGHRDNFNLSYITWGLAEVLATIIAVNLPTLLPFSKAIGKPAASAAVPRLGPISGPVAGSAVHVTHGDVDSVVGSYQRSHNYTYSGQTIVYRPNTAYFPTSKKEISNGSITRFYDDESNLEFEIETPSTRSTRKLTKPCPASRFSGSTTCTRRVSDWSQMSGYTYFTDSGSDSDSAEKSGKARVSVQEVDTVIKGLGLQRKSSLGIWDPATIVDSDNSDQEAEIVQKKHNSIPQIFLEIDGERLSIPDAFEMEPVRIGREEPPPECTCTPSNIPAKDEESDGESPDGRRASLQSEADSSDDTIIRSRHASTCDLSESPSPQQLSAQEWASGTWNTRCGSKRQYKTSQPLRLTASLNSLGPLAWVKLSEEQVCFTIIPEQGTQLPAPQDSIFETISVQSAANNVINLEVPLTSLNRALKSALNATSAHIRLTKKDNLPMLALTILGSADGRSDEGWATVRIDGREWGKVMSVGRLGGRVIACFCHEHALILYVYLPNDNGDDESVLTCVKHKGTFVAKARLQASLCVEIEITHCTFLELIEGMVKYGPLLFAT</sequence>
<proteinExistence type="inferred from homology"/>
<dbReference type="GO" id="GO:0016020">
    <property type="term" value="C:membrane"/>
    <property type="evidence" value="ECO:0007669"/>
    <property type="project" value="UniProtKB-SubCell"/>
</dbReference>
<dbReference type="PANTHER" id="PTHR33048:SF47">
    <property type="entry name" value="INTEGRAL MEMBRANE PROTEIN-RELATED"/>
    <property type="match status" value="1"/>
</dbReference>
<dbReference type="Pfam" id="PF04005">
    <property type="entry name" value="Hus1"/>
    <property type="match status" value="2"/>
</dbReference>
<comment type="subcellular location">
    <subcellularLocation>
        <location evidence="1">Membrane</location>
        <topology evidence="1">Multi-pass membrane protein</topology>
    </subcellularLocation>
</comment>
<dbReference type="InterPro" id="IPR049326">
    <property type="entry name" value="Rhodopsin_dom_fungi"/>
</dbReference>
<evidence type="ECO:0000256" key="6">
    <source>
        <dbReference type="SAM" id="MobiDB-lite"/>
    </source>
</evidence>
<evidence type="ECO:0000256" key="5">
    <source>
        <dbReference type="ARBA" id="ARBA00038359"/>
    </source>
</evidence>
<dbReference type="Gene3D" id="3.70.10.10">
    <property type="match status" value="2"/>
</dbReference>
<feature type="transmembrane region" description="Helical" evidence="7">
    <location>
        <begin position="144"/>
        <end position="163"/>
    </location>
</feature>
<feature type="region of interest" description="Disordered" evidence="6">
    <location>
        <begin position="575"/>
        <end position="594"/>
    </location>
</feature>
<accession>A0A3M7ME90</accession>
<comment type="similarity">
    <text evidence="5">Belongs to the SAT4 family.</text>
</comment>
<feature type="transmembrane region" description="Helical" evidence="7">
    <location>
        <begin position="236"/>
        <end position="256"/>
    </location>
</feature>
<evidence type="ECO:0000256" key="1">
    <source>
        <dbReference type="ARBA" id="ARBA00004141"/>
    </source>
</evidence>
<feature type="compositionally biased region" description="Polar residues" evidence="6">
    <location>
        <begin position="577"/>
        <end position="594"/>
    </location>
</feature>
<feature type="transmembrane region" description="Helical" evidence="7">
    <location>
        <begin position="32"/>
        <end position="50"/>
    </location>
</feature>
<evidence type="ECO:0000259" key="8">
    <source>
        <dbReference type="Pfam" id="PF20684"/>
    </source>
</evidence>
<dbReference type="EMBL" id="KE747834">
    <property type="protein sequence ID" value="RMZ72811.1"/>
    <property type="molecule type" value="Genomic_DNA"/>
</dbReference>
<dbReference type="GO" id="GO:0000077">
    <property type="term" value="P:DNA damage checkpoint signaling"/>
    <property type="evidence" value="ECO:0007669"/>
    <property type="project" value="InterPro"/>
</dbReference>
<keyword evidence="2 7" id="KW-0812">Transmembrane</keyword>
<protein>
    <recommendedName>
        <fullName evidence="8">Rhodopsin domain-containing protein</fullName>
    </recommendedName>
</protein>
<feature type="transmembrane region" description="Helical" evidence="7">
    <location>
        <begin position="111"/>
        <end position="132"/>
    </location>
</feature>
<dbReference type="AlphaFoldDB" id="A0A3M7ME90"/>
<dbReference type="Proteomes" id="UP000265663">
    <property type="component" value="Unassembled WGS sequence"/>
</dbReference>
<keyword evidence="3 7" id="KW-1133">Transmembrane helix</keyword>
<keyword evidence="10" id="KW-1185">Reference proteome</keyword>
<reference evidence="9 10" key="1">
    <citation type="journal article" date="2014" name="PLoS ONE">
        <title>De novo Genome Assembly of the Fungal Plant Pathogen Pyrenophora semeniperda.</title>
        <authorList>
            <person name="Soliai M.M."/>
            <person name="Meyer S.E."/>
            <person name="Udall J.A."/>
            <person name="Elzinga D.E."/>
            <person name="Hermansen R.A."/>
            <person name="Bodily P.M."/>
            <person name="Hart A.A."/>
            <person name="Coleman C.E."/>
        </authorList>
    </citation>
    <scope>NUCLEOTIDE SEQUENCE [LARGE SCALE GENOMIC DNA]</scope>
    <source>
        <strain evidence="9 10">CCB06</strain>
        <tissue evidence="9">Mycelium</tissue>
    </source>
</reference>
<dbReference type="PANTHER" id="PTHR33048">
    <property type="entry name" value="PTH11-LIKE INTEGRAL MEMBRANE PROTEIN (AFU_ORTHOLOGUE AFUA_5G11245)"/>
    <property type="match status" value="1"/>
</dbReference>
<dbReference type="InterPro" id="IPR007150">
    <property type="entry name" value="HUS1/Mec3"/>
</dbReference>
<feature type="domain" description="Rhodopsin" evidence="8">
    <location>
        <begin position="50"/>
        <end position="299"/>
    </location>
</feature>
<feature type="transmembrane region" description="Helical" evidence="7">
    <location>
        <begin position="204"/>
        <end position="224"/>
    </location>
</feature>
<dbReference type="InterPro" id="IPR052337">
    <property type="entry name" value="SAT4-like"/>
</dbReference>
<evidence type="ECO:0000256" key="7">
    <source>
        <dbReference type="SAM" id="Phobius"/>
    </source>
</evidence>
<evidence type="ECO:0000256" key="4">
    <source>
        <dbReference type="ARBA" id="ARBA00023136"/>
    </source>
</evidence>
<name>A0A3M7ME90_9PLEO</name>
<evidence type="ECO:0000313" key="9">
    <source>
        <dbReference type="EMBL" id="RMZ72811.1"/>
    </source>
</evidence>
<keyword evidence="4 7" id="KW-0472">Membrane</keyword>
<gene>
    <name evidence="9" type="ORF">GMOD_00009860</name>
</gene>
<dbReference type="Pfam" id="PF20684">
    <property type="entry name" value="Fung_rhodopsin"/>
    <property type="match status" value="1"/>
</dbReference>
<feature type="transmembrane region" description="Helical" evidence="7">
    <location>
        <begin position="70"/>
        <end position="91"/>
    </location>
</feature>
<evidence type="ECO:0000313" key="10">
    <source>
        <dbReference type="Proteomes" id="UP000265663"/>
    </source>
</evidence>
<feature type="region of interest" description="Disordered" evidence="6">
    <location>
        <begin position="520"/>
        <end position="568"/>
    </location>
</feature>
<dbReference type="GO" id="GO:0030896">
    <property type="term" value="C:checkpoint clamp complex"/>
    <property type="evidence" value="ECO:0007669"/>
    <property type="project" value="InterPro"/>
</dbReference>
<evidence type="ECO:0000256" key="2">
    <source>
        <dbReference type="ARBA" id="ARBA00022692"/>
    </source>
</evidence>
<dbReference type="OrthoDB" id="5022096at2759"/>
<evidence type="ECO:0000256" key="3">
    <source>
        <dbReference type="ARBA" id="ARBA00022989"/>
    </source>
</evidence>